<dbReference type="PANTHER" id="PTHR14218">
    <property type="entry name" value="PROTEASE S8 TRIPEPTIDYL PEPTIDASE I CLN2"/>
    <property type="match status" value="1"/>
</dbReference>
<feature type="binding site" evidence="7">
    <location>
        <position position="529"/>
    </location>
    <ligand>
        <name>Ca(2+)</name>
        <dbReference type="ChEBI" id="CHEBI:29108"/>
    </ligand>
</feature>
<dbReference type="GO" id="GO:0046872">
    <property type="term" value="F:metal ion binding"/>
    <property type="evidence" value="ECO:0007669"/>
    <property type="project" value="UniProtKB-UniRule"/>
</dbReference>
<dbReference type="InterPro" id="IPR030400">
    <property type="entry name" value="Sedolisin_dom"/>
</dbReference>
<dbReference type="CDD" id="cd11377">
    <property type="entry name" value="Pro-peptidase_S53"/>
    <property type="match status" value="1"/>
</dbReference>
<feature type="binding site" evidence="7">
    <location>
        <position position="509"/>
    </location>
    <ligand>
        <name>Ca(2+)</name>
        <dbReference type="ChEBI" id="CHEBI:29108"/>
    </ligand>
</feature>
<gene>
    <name evidence="12" type="ORF">XF10B_07130</name>
    <name evidence="10" type="ORF">XF1B_07980</name>
    <name evidence="11" type="ORF">XF4B_07190</name>
</gene>
<accession>A0A810CIJ3</accession>
<dbReference type="EMBL" id="AP023094">
    <property type="protein sequence ID" value="BCE44370.1"/>
    <property type="molecule type" value="Genomic_DNA"/>
</dbReference>
<dbReference type="GO" id="GO:0008240">
    <property type="term" value="F:tripeptidyl-peptidase activity"/>
    <property type="evidence" value="ECO:0007669"/>
    <property type="project" value="TreeGrafter"/>
</dbReference>
<dbReference type="Pfam" id="PF09286">
    <property type="entry name" value="Pro-kuma_activ"/>
    <property type="match status" value="1"/>
</dbReference>
<proteinExistence type="inferred from homology"/>
<evidence type="ECO:0000256" key="8">
    <source>
        <dbReference type="PROSITE-ProRule" id="PRU01240"/>
    </source>
</evidence>
<feature type="active site" description="Charge relay system" evidence="7">
    <location>
        <position position="465"/>
    </location>
</feature>
<evidence type="ECO:0000256" key="1">
    <source>
        <dbReference type="ARBA" id="ARBA00022670"/>
    </source>
</evidence>
<dbReference type="GO" id="GO:0004252">
    <property type="term" value="F:serine-type endopeptidase activity"/>
    <property type="evidence" value="ECO:0007669"/>
    <property type="project" value="UniProtKB-UniRule"/>
</dbReference>
<reference evidence="12" key="2">
    <citation type="submission" date="2020-05" db="EMBL/GenBank/DDBJ databases">
        <title>Complete genome sequence of Bradyrhizobium diazoefficiens XF10 isolated from soybean nodule.</title>
        <authorList>
            <person name="Noda R."/>
            <person name="Kakizaki K."/>
            <person name="Minamisawa K."/>
        </authorList>
    </citation>
    <scope>NUCLEOTIDE SEQUENCE</scope>
    <source>
        <strain evidence="12">XF10</strain>
    </source>
</reference>
<dbReference type="PROSITE" id="PS51892">
    <property type="entry name" value="SUBTILASE"/>
    <property type="match status" value="1"/>
</dbReference>
<dbReference type="PROSITE" id="PS51695">
    <property type="entry name" value="SEDOLISIN"/>
    <property type="match status" value="1"/>
</dbReference>
<dbReference type="InterPro" id="IPR050819">
    <property type="entry name" value="Tripeptidyl-peptidase_I"/>
</dbReference>
<sequence length="550" mass="56947">MASSTKRVALVNSARKLPKGAKLVGAADPKQEIEISVRLRAMRAQPAEDESVMALGAQPPRERQYLSRAEFGEHMGADPADVARIDDFAHHHELNVKSVHLASRTVKLTGTVKAMSAAFGVKLNKVRHEGATYRMRKGSVQIPAELEGIVVGVHGLDNRPVAQPHFRRKMAKTGATARAAQGGSFSVEQIAELYNFPGGETGAGQCIAIIELNDIDQKGHPTGAGYKTSDLRTFFKKAGIPMPQIAPASVDGGANKPGHSEADGEVVLDIEVAGAIAPGARIVVYFAPNTTNGFIDAVKAAVHDAARKPSVISISWGGPEDEDGSQQFVDGLNEAIRDAAAMGVTVCVASGDNGSADMGEDWDGKPHADFPASSPFALACGGTNLKAPNGHIPEVVWNGGTQGGAGGGGVSVVFPRPAYQAHAHVPKSPSHSVGRGVPDVAGDADPATGYQIFLNGVGTTIGGTSAVAPLMAGLIARINEATTKKFGKTVGFINPLIYASHAQGVFRDITVGNNDITGDLHGMYKAGPGWDACSGLGVPNGAALQNLLAA</sequence>
<name>A0A810CIJ3_9BRAD</name>
<keyword evidence="2 7" id="KW-0479">Metal-binding</keyword>
<dbReference type="EMBL" id="AP023091">
    <property type="protein sequence ID" value="BCE18117.1"/>
    <property type="molecule type" value="Genomic_DNA"/>
</dbReference>
<dbReference type="SMART" id="SM00944">
    <property type="entry name" value="Pro-kuma_activ"/>
    <property type="match status" value="1"/>
</dbReference>
<feature type="active site" description="Charge relay system" evidence="7">
    <location>
        <position position="265"/>
    </location>
</feature>
<evidence type="ECO:0000256" key="2">
    <source>
        <dbReference type="ARBA" id="ARBA00022723"/>
    </source>
</evidence>
<evidence type="ECO:0000256" key="7">
    <source>
        <dbReference type="PROSITE-ProRule" id="PRU01032"/>
    </source>
</evidence>
<dbReference type="InterPro" id="IPR000209">
    <property type="entry name" value="Peptidase_S8/S53_dom"/>
</dbReference>
<evidence type="ECO:0000313" key="10">
    <source>
        <dbReference type="EMBL" id="BCE18117.1"/>
    </source>
</evidence>
<evidence type="ECO:0000256" key="4">
    <source>
        <dbReference type="ARBA" id="ARBA00022825"/>
    </source>
</evidence>
<evidence type="ECO:0000256" key="3">
    <source>
        <dbReference type="ARBA" id="ARBA00022801"/>
    </source>
</evidence>
<feature type="domain" description="Peptidase S53" evidence="9">
    <location>
        <begin position="184"/>
        <end position="550"/>
    </location>
</feature>
<feature type="binding site" evidence="7">
    <location>
        <position position="508"/>
    </location>
    <ligand>
        <name>Ca(2+)</name>
        <dbReference type="ChEBI" id="CHEBI:29108"/>
    </ligand>
</feature>
<feature type="active site" description="Charge relay system" evidence="7">
    <location>
        <position position="269"/>
    </location>
</feature>
<comment type="caution">
    <text evidence="8">Lacks conserved residue(s) required for the propagation of feature annotation.</text>
</comment>
<dbReference type="SUPFAM" id="SSF54897">
    <property type="entry name" value="Protease propeptides/inhibitors"/>
    <property type="match status" value="1"/>
</dbReference>
<dbReference type="InterPro" id="IPR015366">
    <property type="entry name" value="S53_propep"/>
</dbReference>
<dbReference type="EMBL" id="AP023099">
    <property type="protein sequence ID" value="BCE87915.1"/>
    <property type="molecule type" value="Genomic_DNA"/>
</dbReference>
<organism evidence="12">
    <name type="scientific">Bradyrhizobium diazoefficiens</name>
    <dbReference type="NCBI Taxonomy" id="1355477"/>
    <lineage>
        <taxon>Bacteria</taxon>
        <taxon>Pseudomonadati</taxon>
        <taxon>Pseudomonadota</taxon>
        <taxon>Alphaproteobacteria</taxon>
        <taxon>Hyphomicrobiales</taxon>
        <taxon>Nitrobacteraceae</taxon>
        <taxon>Bradyrhizobium</taxon>
    </lineage>
</organism>
<feature type="binding site" evidence="7">
    <location>
        <position position="531"/>
    </location>
    <ligand>
        <name>Ca(2+)</name>
        <dbReference type="ChEBI" id="CHEBI:29108"/>
    </ligand>
</feature>
<protein>
    <recommendedName>
        <fullName evidence="9">Peptidase S53 domain-containing protein</fullName>
    </recommendedName>
</protein>
<reference evidence="10" key="1">
    <citation type="submission" date="2020-05" db="EMBL/GenBank/DDBJ databases">
        <title>Complete genome sequence of Bradyrhizobium diazoefficiens XF1 isolated from soybean nodule.</title>
        <authorList>
            <person name="Noda R."/>
            <person name="Kakizaki K."/>
            <person name="Minamisawa K."/>
        </authorList>
    </citation>
    <scope>NUCLEOTIDE SEQUENCE</scope>
    <source>
        <strain evidence="10">XF1</strain>
    </source>
</reference>
<evidence type="ECO:0000256" key="6">
    <source>
        <dbReference type="ARBA" id="ARBA00023145"/>
    </source>
</evidence>
<keyword evidence="1 7" id="KW-0645">Protease</keyword>
<dbReference type="SUPFAM" id="SSF52743">
    <property type="entry name" value="Subtilisin-like"/>
    <property type="match status" value="1"/>
</dbReference>
<keyword evidence="4 7" id="KW-0720">Serine protease</keyword>
<evidence type="ECO:0000313" key="11">
    <source>
        <dbReference type="EMBL" id="BCE44370.1"/>
    </source>
</evidence>
<dbReference type="Gene3D" id="3.40.50.200">
    <property type="entry name" value="Peptidase S8/S53 domain"/>
    <property type="match status" value="1"/>
</dbReference>
<keyword evidence="5 7" id="KW-0106">Calcium</keyword>
<keyword evidence="3 7" id="KW-0378">Hydrolase</keyword>
<dbReference type="PANTHER" id="PTHR14218:SF15">
    <property type="entry name" value="TRIPEPTIDYL-PEPTIDASE 1"/>
    <property type="match status" value="1"/>
</dbReference>
<evidence type="ECO:0000259" key="9">
    <source>
        <dbReference type="PROSITE" id="PS51695"/>
    </source>
</evidence>
<evidence type="ECO:0000313" key="12">
    <source>
        <dbReference type="EMBL" id="BCE87915.1"/>
    </source>
</evidence>
<dbReference type="Pfam" id="PF00082">
    <property type="entry name" value="Peptidase_S8"/>
    <property type="match status" value="1"/>
</dbReference>
<comment type="similarity">
    <text evidence="8">Belongs to the peptidase S8 family.</text>
</comment>
<comment type="cofactor">
    <cofactor evidence="7">
        <name>Ca(2+)</name>
        <dbReference type="ChEBI" id="CHEBI:29108"/>
    </cofactor>
    <text evidence="7">Binds 1 Ca(2+) ion per subunit.</text>
</comment>
<dbReference type="InterPro" id="IPR036852">
    <property type="entry name" value="Peptidase_S8/S53_dom_sf"/>
</dbReference>
<keyword evidence="6" id="KW-0865">Zymogen</keyword>
<dbReference type="CDD" id="cd04056">
    <property type="entry name" value="Peptidases_S53"/>
    <property type="match status" value="1"/>
</dbReference>
<dbReference type="AlphaFoldDB" id="A0A810CIJ3"/>
<dbReference type="GO" id="GO:0006508">
    <property type="term" value="P:proteolysis"/>
    <property type="evidence" value="ECO:0007669"/>
    <property type="project" value="UniProtKB-KW"/>
</dbReference>
<evidence type="ECO:0000256" key="5">
    <source>
        <dbReference type="ARBA" id="ARBA00022837"/>
    </source>
</evidence>
<reference evidence="11" key="3">
    <citation type="submission" date="2020-05" db="EMBL/GenBank/DDBJ databases">
        <title>Complete genome sequence of Bradyrhizobium diazoefficiens XF4 isolated from soybean nodule.</title>
        <authorList>
            <person name="Noda R."/>
            <person name="Kakizaki K."/>
            <person name="Minamisawa K."/>
        </authorList>
    </citation>
    <scope>NUCLEOTIDE SEQUENCE</scope>
    <source>
        <strain evidence="11">XF4</strain>
    </source>
</reference>